<gene>
    <name evidence="11" type="ORF">SCAL_001549</name>
</gene>
<keyword evidence="4 9" id="KW-0812">Transmembrane</keyword>
<accession>A0A1F2P7J8</accession>
<feature type="transmembrane region" description="Helical" evidence="9">
    <location>
        <begin position="268"/>
        <end position="293"/>
    </location>
</feature>
<dbReference type="Proteomes" id="UP000186940">
    <property type="component" value="Unassembled WGS sequence"/>
</dbReference>
<evidence type="ECO:0000256" key="7">
    <source>
        <dbReference type="ARBA" id="ARBA00023065"/>
    </source>
</evidence>
<dbReference type="Gene3D" id="1.10.357.20">
    <property type="entry name" value="SLC41 divalent cation transporters, integral membrane domain"/>
    <property type="match status" value="2"/>
</dbReference>
<evidence type="ECO:0000313" key="11">
    <source>
        <dbReference type="EMBL" id="OFV67280.1"/>
    </source>
</evidence>
<keyword evidence="12" id="KW-1185">Reference proteome</keyword>
<keyword evidence="3" id="KW-0813">Transport</keyword>
<comment type="similarity">
    <text evidence="2">Belongs to the SLC41A transporter family.</text>
</comment>
<sequence>MVARRIWLKRELFSRASTFTLEFSDLIRFGSLGLLICIIGDLIAGIELGSLGNFLELIPGLIILVPPAMGMRGNVYGALASRLGTSMQTGTFTPSLQRDSLLSRNVIASCLLTIFVSVILGIVAKLVSLTFGLANIPLSGFILISFLAGIISASILIPIVIIISKVGYFGGWDIDNFSAPVITATGDIITIPSLYIAAIVMIRISAISDMILNWLAVLVVLIAFLLFIFGIKEKGITGQIFRESIPILVFTSFVGAFGGFIIDTRLESLIDIAAILVLIPPFLGVNNALGGILSARLSSMLHLGVIYPSKFPERAARRNFTAMYLFAIVVFPLVGVSSHLLSEMLGFASPGAVQMIMMSFIAGLASTTMVNIIAYLVASGTFKLGADPDIHSIPVTSSMMDLFGIFSLMLTLALF</sequence>
<feature type="transmembrane region" description="Helical" evidence="9">
    <location>
        <begin position="58"/>
        <end position="80"/>
    </location>
</feature>
<dbReference type="SUPFAM" id="SSF161093">
    <property type="entry name" value="MgtE membrane domain-like"/>
    <property type="match status" value="2"/>
</dbReference>
<evidence type="ECO:0000256" key="1">
    <source>
        <dbReference type="ARBA" id="ARBA00004141"/>
    </source>
</evidence>
<feature type="transmembrane region" description="Helical" evidence="9">
    <location>
        <begin position="26"/>
        <end position="46"/>
    </location>
</feature>
<evidence type="ECO:0000256" key="8">
    <source>
        <dbReference type="ARBA" id="ARBA00023136"/>
    </source>
</evidence>
<evidence type="ECO:0000256" key="2">
    <source>
        <dbReference type="ARBA" id="ARBA00009749"/>
    </source>
</evidence>
<evidence type="ECO:0000259" key="10">
    <source>
        <dbReference type="Pfam" id="PF01769"/>
    </source>
</evidence>
<organism evidence="11 12">
    <name type="scientific">Candidatus Syntropharchaeum caldarium</name>
    <dbReference type="NCBI Taxonomy" id="1838285"/>
    <lineage>
        <taxon>Archaea</taxon>
        <taxon>Methanobacteriati</taxon>
        <taxon>Methanobacteriota</taxon>
        <taxon>Stenosarchaea group</taxon>
        <taxon>Methanomicrobia</taxon>
        <taxon>Methanosarcinales</taxon>
        <taxon>ANME-2 cluster</taxon>
        <taxon>Candidatus Syntropharchaeum</taxon>
    </lineage>
</organism>
<keyword evidence="6 9" id="KW-1133">Transmembrane helix</keyword>
<feature type="transmembrane region" description="Helical" evidence="9">
    <location>
        <begin position="390"/>
        <end position="414"/>
    </location>
</feature>
<feature type="transmembrane region" description="Helical" evidence="9">
    <location>
        <begin position="101"/>
        <end position="124"/>
    </location>
</feature>
<proteinExistence type="inferred from homology"/>
<comment type="caution">
    <text evidence="11">The sequence shown here is derived from an EMBL/GenBank/DDBJ whole genome shotgun (WGS) entry which is preliminary data.</text>
</comment>
<dbReference type="InterPro" id="IPR036739">
    <property type="entry name" value="SLC41_membr_dom_sf"/>
</dbReference>
<reference evidence="11" key="1">
    <citation type="submission" date="2016-05" db="EMBL/GenBank/DDBJ databases">
        <title>Microbial consortia oxidize butane by reversing methanogenesis.</title>
        <authorList>
            <person name="Laso-Perez R."/>
            <person name="Richter M."/>
            <person name="Wegener G."/>
            <person name="Musat F."/>
        </authorList>
    </citation>
    <scope>NUCLEOTIDE SEQUENCE [LARGE SCALE GENOMIC DNA]</scope>
    <source>
        <strain evidence="11">BOX2</strain>
    </source>
</reference>
<evidence type="ECO:0000313" key="12">
    <source>
        <dbReference type="Proteomes" id="UP000186940"/>
    </source>
</evidence>
<evidence type="ECO:0000256" key="9">
    <source>
        <dbReference type="SAM" id="Phobius"/>
    </source>
</evidence>
<dbReference type="InterPro" id="IPR006667">
    <property type="entry name" value="SLC41_membr_dom"/>
</dbReference>
<feature type="domain" description="SLC41A/MgtE integral membrane" evidence="10">
    <location>
        <begin position="65"/>
        <end position="195"/>
    </location>
</feature>
<feature type="transmembrane region" description="Helical" evidence="9">
    <location>
        <begin position="184"/>
        <end position="205"/>
    </location>
</feature>
<name>A0A1F2P7J8_9EURY</name>
<feature type="transmembrane region" description="Helical" evidence="9">
    <location>
        <begin position="211"/>
        <end position="231"/>
    </location>
</feature>
<evidence type="ECO:0000256" key="5">
    <source>
        <dbReference type="ARBA" id="ARBA00022842"/>
    </source>
</evidence>
<dbReference type="STRING" id="1838285.SCAL_001549"/>
<dbReference type="PANTHER" id="PTHR16228">
    <property type="entry name" value="DIVALENT CATION TRANSPORTER SOLUTE CARRIER FAMILY 41"/>
    <property type="match status" value="1"/>
</dbReference>
<evidence type="ECO:0000256" key="3">
    <source>
        <dbReference type="ARBA" id="ARBA00022448"/>
    </source>
</evidence>
<feature type="domain" description="SLC41A/MgtE integral membrane" evidence="10">
    <location>
        <begin position="279"/>
        <end position="410"/>
    </location>
</feature>
<keyword evidence="8 9" id="KW-0472">Membrane</keyword>
<protein>
    <submittedName>
        <fullName evidence="11">Divalent cation transporter</fullName>
    </submittedName>
</protein>
<dbReference type="GO" id="GO:0008324">
    <property type="term" value="F:monoatomic cation transmembrane transporter activity"/>
    <property type="evidence" value="ECO:0007669"/>
    <property type="project" value="InterPro"/>
</dbReference>
<dbReference type="GO" id="GO:0016020">
    <property type="term" value="C:membrane"/>
    <property type="evidence" value="ECO:0007669"/>
    <property type="project" value="UniProtKB-SubCell"/>
</dbReference>
<feature type="transmembrane region" description="Helical" evidence="9">
    <location>
        <begin position="136"/>
        <end position="163"/>
    </location>
</feature>
<dbReference type="PANTHER" id="PTHR16228:SF7">
    <property type="entry name" value="SLC41A_MGTE INTEGRAL MEMBRANE DOMAIN-CONTAINING PROTEIN"/>
    <property type="match status" value="1"/>
</dbReference>
<feature type="transmembrane region" description="Helical" evidence="9">
    <location>
        <begin position="353"/>
        <end position="378"/>
    </location>
</feature>
<feature type="transmembrane region" description="Helical" evidence="9">
    <location>
        <begin position="243"/>
        <end position="262"/>
    </location>
</feature>
<keyword evidence="7" id="KW-0406">Ion transport</keyword>
<comment type="subcellular location">
    <subcellularLocation>
        <location evidence="1">Membrane</location>
        <topology evidence="1">Multi-pass membrane protein</topology>
    </subcellularLocation>
</comment>
<dbReference type="Pfam" id="PF01769">
    <property type="entry name" value="MgtE"/>
    <property type="match status" value="2"/>
</dbReference>
<dbReference type="AlphaFoldDB" id="A0A1F2P7J8"/>
<dbReference type="InterPro" id="IPR045349">
    <property type="entry name" value="SLC41A1-3"/>
</dbReference>
<keyword evidence="5" id="KW-0460">Magnesium</keyword>
<evidence type="ECO:0000256" key="6">
    <source>
        <dbReference type="ARBA" id="ARBA00022989"/>
    </source>
</evidence>
<evidence type="ECO:0000256" key="4">
    <source>
        <dbReference type="ARBA" id="ARBA00022692"/>
    </source>
</evidence>
<dbReference type="EMBL" id="LYOS01000005">
    <property type="protein sequence ID" value="OFV67280.1"/>
    <property type="molecule type" value="Genomic_DNA"/>
</dbReference>
<feature type="transmembrane region" description="Helical" evidence="9">
    <location>
        <begin position="320"/>
        <end position="341"/>
    </location>
</feature>